<comment type="caution">
    <text evidence="2">The sequence shown here is derived from an EMBL/GenBank/DDBJ whole genome shotgun (WGS) entry which is preliminary data.</text>
</comment>
<keyword evidence="1" id="KW-0732">Signal</keyword>
<reference evidence="2 3" key="1">
    <citation type="submission" date="2021-03" db="EMBL/GenBank/DDBJ databases">
        <authorList>
            <person name="Kim M.K."/>
        </authorList>
    </citation>
    <scope>NUCLEOTIDE SEQUENCE [LARGE SCALE GENOMIC DNA]</scope>
    <source>
        <strain evidence="2 3">BT442</strain>
    </source>
</reference>
<dbReference type="Proteomes" id="UP000664369">
    <property type="component" value="Unassembled WGS sequence"/>
</dbReference>
<feature type="chain" id="PRO_5046819720" description="TraB/GumN family protein" evidence="1">
    <location>
        <begin position="22"/>
        <end position="268"/>
    </location>
</feature>
<dbReference type="Pfam" id="PF18950">
    <property type="entry name" value="DUF5694"/>
    <property type="match status" value="1"/>
</dbReference>
<evidence type="ECO:0000256" key="1">
    <source>
        <dbReference type="SAM" id="SignalP"/>
    </source>
</evidence>
<gene>
    <name evidence="2" type="ORF">J4E00_16880</name>
</gene>
<protein>
    <recommendedName>
        <fullName evidence="4">TraB/GumN family protein</fullName>
    </recommendedName>
</protein>
<proteinExistence type="predicted"/>
<dbReference type="EMBL" id="JAGETZ010000008">
    <property type="protein sequence ID" value="MBO2010739.1"/>
    <property type="molecule type" value="Genomic_DNA"/>
</dbReference>
<name>A0ABS3QHL3_9BACT</name>
<keyword evidence="3" id="KW-1185">Reference proteome</keyword>
<sequence length="268" mass="30000">MKHLNILLLLLAWALSWPAGAQPAKTKILLLGTVHFETPHKDRYELKTDDFRSPRRQQELEALTALLARTHARQVMIERPHERQAAVDSLYQQYLAGRYALAISEREQLGFRLARQLRLPHITCVDELSTNPHDSLMTATAAAGQQALLREMGVAATALLGSFDAELKKGTITDVLRFINQPAQLRANLALYLQYMARIGAGQNFAGAGAVSDWYLRNLMIYANIISQVRPGDGYIVVIFGQGHIPILKHLLENNDQFEVVDVQAALR</sequence>
<evidence type="ECO:0000313" key="3">
    <source>
        <dbReference type="Proteomes" id="UP000664369"/>
    </source>
</evidence>
<evidence type="ECO:0008006" key="4">
    <source>
        <dbReference type="Google" id="ProtNLM"/>
    </source>
</evidence>
<accession>A0ABS3QHL3</accession>
<dbReference type="RefSeq" id="WP_208176369.1">
    <property type="nucleotide sequence ID" value="NZ_JAGETZ010000008.1"/>
</dbReference>
<dbReference type="InterPro" id="IPR043749">
    <property type="entry name" value="DUF5694"/>
</dbReference>
<organism evidence="2 3">
    <name type="scientific">Hymenobacter negativus</name>
    <dbReference type="NCBI Taxonomy" id="2795026"/>
    <lineage>
        <taxon>Bacteria</taxon>
        <taxon>Pseudomonadati</taxon>
        <taxon>Bacteroidota</taxon>
        <taxon>Cytophagia</taxon>
        <taxon>Cytophagales</taxon>
        <taxon>Hymenobacteraceae</taxon>
        <taxon>Hymenobacter</taxon>
    </lineage>
</organism>
<evidence type="ECO:0000313" key="2">
    <source>
        <dbReference type="EMBL" id="MBO2010739.1"/>
    </source>
</evidence>
<feature type="signal peptide" evidence="1">
    <location>
        <begin position="1"/>
        <end position="21"/>
    </location>
</feature>